<evidence type="ECO:0000313" key="2">
    <source>
        <dbReference type="Proteomes" id="UP001274896"/>
    </source>
</evidence>
<accession>A0AAE0PWR8</accession>
<organism evidence="1 2">
    <name type="scientific">Hemibagrus guttatus</name>
    <dbReference type="NCBI Taxonomy" id="175788"/>
    <lineage>
        <taxon>Eukaryota</taxon>
        <taxon>Metazoa</taxon>
        <taxon>Chordata</taxon>
        <taxon>Craniata</taxon>
        <taxon>Vertebrata</taxon>
        <taxon>Euteleostomi</taxon>
        <taxon>Actinopterygii</taxon>
        <taxon>Neopterygii</taxon>
        <taxon>Teleostei</taxon>
        <taxon>Ostariophysi</taxon>
        <taxon>Siluriformes</taxon>
        <taxon>Bagridae</taxon>
        <taxon>Hemibagrus</taxon>
    </lineage>
</organism>
<dbReference type="AlphaFoldDB" id="A0AAE0PWR8"/>
<proteinExistence type="predicted"/>
<keyword evidence="2" id="KW-1185">Reference proteome</keyword>
<gene>
    <name evidence="1" type="ORF">QTP70_020266</name>
</gene>
<dbReference type="Proteomes" id="UP001274896">
    <property type="component" value="Unassembled WGS sequence"/>
</dbReference>
<name>A0AAE0PWR8_9TELE</name>
<protein>
    <submittedName>
        <fullName evidence="1">Uncharacterized protein</fullName>
    </submittedName>
</protein>
<reference evidence="1" key="1">
    <citation type="submission" date="2023-06" db="EMBL/GenBank/DDBJ databases">
        <title>Male Hemibagrus guttatus genome.</title>
        <authorList>
            <person name="Bian C."/>
        </authorList>
    </citation>
    <scope>NUCLEOTIDE SEQUENCE</scope>
    <source>
        <strain evidence="1">Male_cb2023</strain>
        <tissue evidence="1">Muscle</tissue>
    </source>
</reference>
<sequence>MDILAILEIRFGTVQTSDLPEDVNAACGADLPVLQWPHEGALVPAPKC</sequence>
<evidence type="ECO:0000313" key="1">
    <source>
        <dbReference type="EMBL" id="KAK3509155.1"/>
    </source>
</evidence>
<dbReference type="EMBL" id="JAUCMX010000027">
    <property type="protein sequence ID" value="KAK3509155.1"/>
    <property type="molecule type" value="Genomic_DNA"/>
</dbReference>
<comment type="caution">
    <text evidence="1">The sequence shown here is derived from an EMBL/GenBank/DDBJ whole genome shotgun (WGS) entry which is preliminary data.</text>
</comment>